<dbReference type="EMBL" id="CCJV01000139">
    <property type="protein sequence ID" value="CDT64473.1"/>
    <property type="molecule type" value="Genomic_DNA"/>
</dbReference>
<evidence type="ECO:0000313" key="4">
    <source>
        <dbReference type="Proteomes" id="UP000049495"/>
    </source>
</evidence>
<dbReference type="EMBL" id="CCJX01000032">
    <property type="protein sequence ID" value="CDT00816.1"/>
    <property type="molecule type" value="Genomic_DNA"/>
</dbReference>
<dbReference type="AlphaFoldDB" id="A0A822N5Y5"/>
<evidence type="ECO:0000313" key="3">
    <source>
        <dbReference type="Proteomes" id="UP000049077"/>
    </source>
</evidence>
<reference evidence="2 3" key="2">
    <citation type="submission" date="2014-06" db="EMBL/GenBank/DDBJ databases">
        <authorList>
            <person name="Le Roux F."/>
        </authorList>
    </citation>
    <scope>NUCLEOTIDE SEQUENCE</scope>
    <source>
        <strain evidence="1 3">J5-4</strain>
        <strain evidence="2">J5-5</strain>
    </source>
</reference>
<accession>A0A822N5Y5</accession>
<comment type="caution">
    <text evidence="2">The sequence shown here is derived from an EMBL/GenBank/DDBJ whole genome shotgun (WGS) entry which is preliminary data.</text>
</comment>
<dbReference type="Proteomes" id="UP000049077">
    <property type="component" value="Unassembled WGS sequence"/>
</dbReference>
<dbReference type="Proteomes" id="UP000049495">
    <property type="component" value="Unassembled WGS sequence"/>
</dbReference>
<protein>
    <submittedName>
        <fullName evidence="2">Uncharacterized protein</fullName>
    </submittedName>
</protein>
<sequence length="40" mass="4345">MGALISACFSIFVVVGEQYNAEYSHGSAKATIRYDVVIFS</sequence>
<evidence type="ECO:0000313" key="2">
    <source>
        <dbReference type="EMBL" id="CDT64473.1"/>
    </source>
</evidence>
<name>A0A822N5Y5_9VIBR</name>
<keyword evidence="3" id="KW-1185">Reference proteome</keyword>
<reference evidence="4" key="1">
    <citation type="submission" date="2014-06" db="EMBL/GenBank/DDBJ databases">
        <authorList>
            <person name="Le Roux Frederique"/>
        </authorList>
    </citation>
    <scope>NUCLEOTIDE SEQUENCE [LARGE SCALE GENOMIC DNA]</scope>
    <source>
        <strain evidence="4">J5-5</strain>
    </source>
</reference>
<gene>
    <name evidence="1" type="ORF">VCR4J5_1270197</name>
    <name evidence="2" type="ORF">VCR5J5_750108</name>
</gene>
<evidence type="ECO:0000313" key="1">
    <source>
        <dbReference type="EMBL" id="CDT00816.1"/>
    </source>
</evidence>
<organism evidence="2 4">
    <name type="scientific">Vibrio crassostreae</name>
    <dbReference type="NCBI Taxonomy" id="246167"/>
    <lineage>
        <taxon>Bacteria</taxon>
        <taxon>Pseudomonadati</taxon>
        <taxon>Pseudomonadota</taxon>
        <taxon>Gammaproteobacteria</taxon>
        <taxon>Vibrionales</taxon>
        <taxon>Vibrionaceae</taxon>
        <taxon>Vibrio</taxon>
    </lineage>
</organism>
<proteinExistence type="predicted"/>